<evidence type="ECO:0000256" key="12">
    <source>
        <dbReference type="ARBA" id="ARBA00024872"/>
    </source>
</evidence>
<keyword evidence="14" id="KW-0597">Phosphoprotein</keyword>
<feature type="active site" description="Phosphoserine intermediate" evidence="14">
    <location>
        <position position="510"/>
    </location>
</feature>
<dbReference type="EMBL" id="BAAAZD010000001">
    <property type="protein sequence ID" value="GAA3998246.1"/>
    <property type="molecule type" value="Genomic_DNA"/>
</dbReference>
<sequence>MDLLRFITCGSVDDGKSTLIGRLLHDCAALSDDQLAALGAEPDFAHLLDGLSDEREQGITIDVAWRYFGTGRRRFIIGDTPGHEQYTRNMVTGASVAEAAVLLVDVRKGVLPQTRRHAAILALLGVRALVLAVNKMDLVGFDRARFEAVAGDFAEVAARLGLPAPVAVPLSGLTGANVVIRSNNMGWHDGPTLIEALEAIPAQDDLGAERPFRLPVQGVLRDGENRRAIGTVAAGRIAVGDRVVVQPGGFASAVAGLWIGEQPVAVAEAGRAVALSLAGDVDCGRGAVIASAGDPPPVADRFEANLVWMGDEPLLPGRGYWLQLGSQSVTAFVQRPKYELGIETGEKLAAKTLGPNAIGVAELSTDRPLVFEPYADSRALGGLILVDKESHATVACGMINFALRRTANLHWQELSVDREARARIKGQHPRVVWLTGLSGAGKSTIANLLEKKLHAAGRHSFLLDGDNVRHGLNRDLGFTDADRVENIRRVGEVARLMTDAGLIVITAFISPFRAEREMVRDLLEPGEFLEVFVDAPIEEAERRDPKGLYAKARAGELANFTGIDSPYEAPDRPDVHIDTTAVSAEAAAERIARLLLEPHED</sequence>
<evidence type="ECO:0000256" key="5">
    <source>
        <dbReference type="ARBA" id="ARBA00011760"/>
    </source>
</evidence>
<dbReference type="EC" id="2.7.1.25" evidence="14"/>
<comment type="similarity">
    <text evidence="3">In the C-terminal section; belongs to the APS kinase family.</text>
</comment>
<dbReference type="CDD" id="cd02027">
    <property type="entry name" value="APSK"/>
    <property type="match status" value="1"/>
</dbReference>
<keyword evidence="17" id="KW-1185">Reference proteome</keyword>
<dbReference type="InterPro" id="IPR009000">
    <property type="entry name" value="Transl_B-barrel_sf"/>
</dbReference>
<dbReference type="InterPro" id="IPR054696">
    <property type="entry name" value="GTP-eEF1A_C"/>
</dbReference>
<dbReference type="SUPFAM" id="SSF50447">
    <property type="entry name" value="Translation proteins"/>
    <property type="match status" value="1"/>
</dbReference>
<feature type="domain" description="Tr-type G" evidence="15">
    <location>
        <begin position="1"/>
        <end position="206"/>
    </location>
</feature>
<evidence type="ECO:0000313" key="17">
    <source>
        <dbReference type="Proteomes" id="UP001501310"/>
    </source>
</evidence>
<dbReference type="Proteomes" id="UP001501310">
    <property type="component" value="Unassembled WGS sequence"/>
</dbReference>
<comment type="function">
    <text evidence="2">APS kinase catalyzes the synthesis of activated sulfate.</text>
</comment>
<gene>
    <name evidence="16" type="primary">cysN</name>
    <name evidence="14" type="synonym">cysC</name>
    <name evidence="16" type="ORF">GCM10022211_04910</name>
</gene>
<keyword evidence="14" id="KW-0418">Kinase</keyword>
<comment type="catalytic activity">
    <reaction evidence="13">
        <text>sulfate + ATP + H(+) = adenosine 5'-phosphosulfate + diphosphate</text>
        <dbReference type="Rhea" id="RHEA:18133"/>
        <dbReference type="ChEBI" id="CHEBI:15378"/>
        <dbReference type="ChEBI" id="CHEBI:16189"/>
        <dbReference type="ChEBI" id="CHEBI:30616"/>
        <dbReference type="ChEBI" id="CHEBI:33019"/>
        <dbReference type="ChEBI" id="CHEBI:58243"/>
        <dbReference type="EC" id="2.7.7.4"/>
    </reaction>
</comment>
<dbReference type="NCBIfam" id="NF004035">
    <property type="entry name" value="PRK05506.1"/>
    <property type="match status" value="1"/>
</dbReference>
<dbReference type="RefSeq" id="WP_344708574.1">
    <property type="nucleotide sequence ID" value="NZ_BAAAZD010000001.1"/>
</dbReference>
<dbReference type="PROSITE" id="PS51722">
    <property type="entry name" value="G_TR_2"/>
    <property type="match status" value="1"/>
</dbReference>
<dbReference type="CDD" id="cd04166">
    <property type="entry name" value="CysN_ATPS"/>
    <property type="match status" value="1"/>
</dbReference>
<evidence type="ECO:0000256" key="7">
    <source>
        <dbReference type="ARBA" id="ARBA00022695"/>
    </source>
</evidence>
<dbReference type="InterPro" id="IPR027417">
    <property type="entry name" value="P-loop_NTPase"/>
</dbReference>
<dbReference type="InterPro" id="IPR031157">
    <property type="entry name" value="G_TR_CS"/>
</dbReference>
<dbReference type="InterPro" id="IPR009001">
    <property type="entry name" value="Transl_elong_EF1A/Init_IF2_C"/>
</dbReference>
<evidence type="ECO:0000256" key="4">
    <source>
        <dbReference type="ARBA" id="ARBA00007237"/>
    </source>
</evidence>
<dbReference type="Pfam" id="PF00009">
    <property type="entry name" value="GTP_EFTU"/>
    <property type="match status" value="1"/>
</dbReference>
<keyword evidence="10" id="KW-0342">GTP-binding</keyword>
<dbReference type="InterPro" id="IPR050100">
    <property type="entry name" value="TRAFAC_GTPase_members"/>
</dbReference>
<dbReference type="InterPro" id="IPR044139">
    <property type="entry name" value="CysN_NoDQ_III"/>
</dbReference>
<comment type="caution">
    <text evidence="16">The sequence shown here is derived from an EMBL/GenBank/DDBJ whole genome shotgun (WGS) entry which is preliminary data.</text>
</comment>
<keyword evidence="7 16" id="KW-0548">Nucleotidyltransferase</keyword>
<dbReference type="PANTHER" id="PTHR23115">
    <property type="entry name" value="TRANSLATION FACTOR"/>
    <property type="match status" value="1"/>
</dbReference>
<evidence type="ECO:0000256" key="9">
    <source>
        <dbReference type="ARBA" id="ARBA00022840"/>
    </source>
</evidence>
<reference evidence="17" key="1">
    <citation type="journal article" date="2019" name="Int. J. Syst. Evol. Microbiol.">
        <title>The Global Catalogue of Microorganisms (GCM) 10K type strain sequencing project: providing services to taxonomists for standard genome sequencing and annotation.</title>
        <authorList>
            <consortium name="The Broad Institute Genomics Platform"/>
            <consortium name="The Broad Institute Genome Sequencing Center for Infectious Disease"/>
            <person name="Wu L."/>
            <person name="Ma J."/>
        </authorList>
    </citation>
    <scope>NUCLEOTIDE SEQUENCE [LARGE SCALE GENOMIC DNA]</scope>
    <source>
        <strain evidence="17">JCM 16603</strain>
    </source>
</reference>
<dbReference type="GO" id="GO:0016779">
    <property type="term" value="F:nucleotidyltransferase activity"/>
    <property type="evidence" value="ECO:0007669"/>
    <property type="project" value="UniProtKB-KW"/>
</dbReference>
<evidence type="ECO:0000256" key="13">
    <source>
        <dbReference type="ARBA" id="ARBA00049370"/>
    </source>
</evidence>
<accession>A0ABP7RIY7</accession>
<proteinExistence type="inferred from homology"/>
<dbReference type="InterPro" id="IPR041757">
    <property type="entry name" value="CysN_GTP-bd"/>
</dbReference>
<dbReference type="SUPFAM" id="SSF52540">
    <property type="entry name" value="P-loop containing nucleoside triphosphate hydrolases"/>
    <property type="match status" value="2"/>
</dbReference>
<comment type="subunit">
    <text evidence="5">Sulfate-activating enzymes, NodP and NodQ, may be physically associated.</text>
</comment>
<evidence type="ECO:0000259" key="15">
    <source>
        <dbReference type="PROSITE" id="PS51722"/>
    </source>
</evidence>
<comment type="similarity">
    <text evidence="4">In the N-terminal section; belongs to the TRAFAC class translation factor GTPase superfamily. Classic translation factor GTPase family. CysN/NodQ subfamily.</text>
</comment>
<dbReference type="InterPro" id="IPR011779">
    <property type="entry name" value="SO4_adenylTrfase_lsu"/>
</dbReference>
<feature type="binding site" evidence="14">
    <location>
        <begin position="436"/>
        <end position="443"/>
    </location>
    <ligand>
        <name>ATP</name>
        <dbReference type="ChEBI" id="CHEBI:30616"/>
    </ligand>
</feature>
<organism evidence="16 17">
    <name type="scientific">Sphingomonas humi</name>
    <dbReference type="NCBI Taxonomy" id="335630"/>
    <lineage>
        <taxon>Bacteria</taxon>
        <taxon>Pseudomonadati</taxon>
        <taxon>Pseudomonadota</taxon>
        <taxon>Alphaproteobacteria</taxon>
        <taxon>Sphingomonadales</taxon>
        <taxon>Sphingomonadaceae</taxon>
        <taxon>Sphingomonas</taxon>
    </lineage>
</organism>
<dbReference type="NCBIfam" id="TIGR02034">
    <property type="entry name" value="CysN"/>
    <property type="match status" value="1"/>
</dbReference>
<evidence type="ECO:0000256" key="11">
    <source>
        <dbReference type="ARBA" id="ARBA00023268"/>
    </source>
</evidence>
<dbReference type="HAMAP" id="MF_00065">
    <property type="entry name" value="Adenylyl_sulf_kinase"/>
    <property type="match status" value="1"/>
</dbReference>
<evidence type="ECO:0000256" key="10">
    <source>
        <dbReference type="ARBA" id="ARBA00023134"/>
    </source>
</evidence>
<dbReference type="InterPro" id="IPR059117">
    <property type="entry name" value="APS_kinase_dom"/>
</dbReference>
<evidence type="ECO:0000256" key="2">
    <source>
        <dbReference type="ARBA" id="ARBA00002357"/>
    </source>
</evidence>
<evidence type="ECO:0000313" key="16">
    <source>
        <dbReference type="EMBL" id="GAA3998246.1"/>
    </source>
</evidence>
<dbReference type="InterPro" id="IPR002891">
    <property type="entry name" value="APS"/>
</dbReference>
<comment type="similarity">
    <text evidence="14">Belongs to the APS kinase family.</text>
</comment>
<comment type="pathway">
    <text evidence="14">Sulfur metabolism; hydrogen sulfide biosynthesis; sulfite from sulfate: step 2/3.</text>
</comment>
<dbReference type="PROSITE" id="PS00301">
    <property type="entry name" value="G_TR_1"/>
    <property type="match status" value="1"/>
</dbReference>
<dbReference type="InterPro" id="IPR000795">
    <property type="entry name" value="T_Tr_GTP-bd_dom"/>
</dbReference>
<dbReference type="Pfam" id="PF22594">
    <property type="entry name" value="GTP-eEF1A_C"/>
    <property type="match status" value="1"/>
</dbReference>
<dbReference type="CDD" id="cd04095">
    <property type="entry name" value="CysN_NoDQ_III"/>
    <property type="match status" value="1"/>
</dbReference>
<dbReference type="PRINTS" id="PR00315">
    <property type="entry name" value="ELONGATNFCT"/>
</dbReference>
<evidence type="ECO:0000256" key="1">
    <source>
        <dbReference type="ARBA" id="ARBA00001823"/>
    </source>
</evidence>
<dbReference type="Pfam" id="PF01583">
    <property type="entry name" value="APS_kinase"/>
    <property type="match status" value="1"/>
</dbReference>
<keyword evidence="9 14" id="KW-0067">ATP-binding</keyword>
<comment type="function">
    <text evidence="12">Proposed to provide activated sulfate for transfer to Nod factor. ATP sulfurylase may be the GTPase, regulating ATP sulfurylase activity.</text>
</comment>
<dbReference type="SUPFAM" id="SSF50465">
    <property type="entry name" value="EF-Tu/eEF-1alpha/eIF2-gamma C-terminal domain"/>
    <property type="match status" value="1"/>
</dbReference>
<evidence type="ECO:0000256" key="6">
    <source>
        <dbReference type="ARBA" id="ARBA00022679"/>
    </source>
</evidence>
<name>A0ABP7RIY7_9SPHN</name>
<dbReference type="NCBIfam" id="TIGR00455">
    <property type="entry name" value="apsK"/>
    <property type="match status" value="1"/>
</dbReference>
<dbReference type="Gene3D" id="3.40.50.300">
    <property type="entry name" value="P-loop containing nucleotide triphosphate hydrolases"/>
    <property type="match status" value="2"/>
</dbReference>
<comment type="catalytic activity">
    <reaction evidence="1 14">
        <text>adenosine 5'-phosphosulfate + ATP = 3'-phosphoadenylyl sulfate + ADP + H(+)</text>
        <dbReference type="Rhea" id="RHEA:24152"/>
        <dbReference type="ChEBI" id="CHEBI:15378"/>
        <dbReference type="ChEBI" id="CHEBI:30616"/>
        <dbReference type="ChEBI" id="CHEBI:58243"/>
        <dbReference type="ChEBI" id="CHEBI:58339"/>
        <dbReference type="ChEBI" id="CHEBI:456216"/>
        <dbReference type="EC" id="2.7.1.25"/>
    </reaction>
</comment>
<evidence type="ECO:0000256" key="14">
    <source>
        <dbReference type="HAMAP-Rule" id="MF_00065"/>
    </source>
</evidence>
<evidence type="ECO:0000256" key="8">
    <source>
        <dbReference type="ARBA" id="ARBA00022741"/>
    </source>
</evidence>
<keyword evidence="6 14" id="KW-0808">Transferase</keyword>
<keyword evidence="11" id="KW-0511">Multifunctional enzyme</keyword>
<protein>
    <recommendedName>
        <fullName evidence="14">Adenylyl-sulfate kinase</fullName>
        <ecNumber evidence="14">2.7.1.25</ecNumber>
    </recommendedName>
    <alternativeName>
        <fullName evidence="14">APS kinase</fullName>
    </alternativeName>
    <alternativeName>
        <fullName evidence="14">ATP adenosine-5'-phosphosulfate 3'-phosphotransferase</fullName>
    </alternativeName>
    <alternativeName>
        <fullName evidence="14">Adenosine-5'-phosphosulfate kinase</fullName>
    </alternativeName>
</protein>
<comment type="function">
    <text evidence="14">Catalyzes the synthesis of activated sulfate.</text>
</comment>
<dbReference type="NCBIfam" id="NF003013">
    <property type="entry name" value="PRK03846.1"/>
    <property type="match status" value="1"/>
</dbReference>
<keyword evidence="8 14" id="KW-0547">Nucleotide-binding</keyword>
<dbReference type="Gene3D" id="2.40.30.10">
    <property type="entry name" value="Translation factors"/>
    <property type="match status" value="2"/>
</dbReference>
<evidence type="ECO:0000256" key="3">
    <source>
        <dbReference type="ARBA" id="ARBA00005438"/>
    </source>
</evidence>